<evidence type="ECO:0000256" key="7">
    <source>
        <dbReference type="ARBA" id="ARBA00040309"/>
    </source>
</evidence>
<feature type="signal peptide" evidence="9">
    <location>
        <begin position="1"/>
        <end position="32"/>
    </location>
</feature>
<dbReference type="Gene3D" id="2.40.10.10">
    <property type="entry name" value="Trypsin-like serine proteases"/>
    <property type="match status" value="1"/>
</dbReference>
<name>A0AAV9QQZ3_9TELE</name>
<feature type="compositionally biased region" description="Basic residues" evidence="8">
    <location>
        <begin position="212"/>
        <end position="227"/>
    </location>
</feature>
<evidence type="ECO:0000313" key="12">
    <source>
        <dbReference type="Proteomes" id="UP001311232"/>
    </source>
</evidence>
<dbReference type="AlphaFoldDB" id="A0AAV9QQZ3"/>
<reference evidence="11 12" key="1">
    <citation type="submission" date="2021-06" db="EMBL/GenBank/DDBJ databases">
        <authorList>
            <person name="Palmer J.M."/>
        </authorList>
    </citation>
    <scope>NUCLEOTIDE SEQUENCE [LARGE SCALE GENOMIC DNA]</scope>
    <source>
        <strain evidence="11 12">MEX-2019</strain>
        <tissue evidence="11">Muscle</tissue>
    </source>
</reference>
<dbReference type="PROSITE" id="PS00134">
    <property type="entry name" value="TRYPSIN_HIS"/>
    <property type="match status" value="1"/>
</dbReference>
<feature type="chain" id="PRO_5043922815" description="Inactive serine protease 35" evidence="9">
    <location>
        <begin position="33"/>
        <end position="479"/>
    </location>
</feature>
<gene>
    <name evidence="11" type="ORF">CRENBAI_026471</name>
</gene>
<dbReference type="SUPFAM" id="SSF50494">
    <property type="entry name" value="Trypsin-like serine proteases"/>
    <property type="match status" value="1"/>
</dbReference>
<dbReference type="GO" id="GO:0005576">
    <property type="term" value="C:extracellular region"/>
    <property type="evidence" value="ECO:0007669"/>
    <property type="project" value="UniProtKB-SubCell"/>
</dbReference>
<feature type="compositionally biased region" description="Basic and acidic residues" evidence="8">
    <location>
        <begin position="264"/>
        <end position="283"/>
    </location>
</feature>
<evidence type="ECO:0000256" key="5">
    <source>
        <dbReference type="ARBA" id="ARBA00022729"/>
    </source>
</evidence>
<keyword evidence="5 9" id="KW-0732">Signal</keyword>
<dbReference type="InterPro" id="IPR043504">
    <property type="entry name" value="Peptidase_S1_PA_chymotrypsin"/>
</dbReference>
<dbReference type="Proteomes" id="UP001311232">
    <property type="component" value="Unassembled WGS sequence"/>
</dbReference>
<accession>A0AAV9QQZ3</accession>
<dbReference type="InterPro" id="IPR009003">
    <property type="entry name" value="Peptidase_S1_PA"/>
</dbReference>
<comment type="subcellular location">
    <subcellularLocation>
        <location evidence="1">Secreted</location>
    </subcellularLocation>
</comment>
<proteinExistence type="inferred from homology"/>
<dbReference type="Pfam" id="PF00089">
    <property type="entry name" value="Trypsin"/>
    <property type="match status" value="1"/>
</dbReference>
<keyword evidence="4" id="KW-0721">Serine protease homolog</keyword>
<evidence type="ECO:0000256" key="4">
    <source>
        <dbReference type="ARBA" id="ARBA00022542"/>
    </source>
</evidence>
<evidence type="ECO:0000256" key="9">
    <source>
        <dbReference type="SAM" id="SignalP"/>
    </source>
</evidence>
<evidence type="ECO:0000256" key="6">
    <source>
        <dbReference type="ARBA" id="ARBA00023180"/>
    </source>
</evidence>
<dbReference type="InterPro" id="IPR050966">
    <property type="entry name" value="Glutamyl_endopeptidase"/>
</dbReference>
<dbReference type="GO" id="GO:0004252">
    <property type="term" value="F:serine-type endopeptidase activity"/>
    <property type="evidence" value="ECO:0007669"/>
    <property type="project" value="InterPro"/>
</dbReference>
<organism evidence="11 12">
    <name type="scientific">Crenichthys baileyi</name>
    <name type="common">White River springfish</name>
    <dbReference type="NCBI Taxonomy" id="28760"/>
    <lineage>
        <taxon>Eukaryota</taxon>
        <taxon>Metazoa</taxon>
        <taxon>Chordata</taxon>
        <taxon>Craniata</taxon>
        <taxon>Vertebrata</taxon>
        <taxon>Euteleostomi</taxon>
        <taxon>Actinopterygii</taxon>
        <taxon>Neopterygii</taxon>
        <taxon>Teleostei</taxon>
        <taxon>Neoteleostei</taxon>
        <taxon>Acanthomorphata</taxon>
        <taxon>Ovalentaria</taxon>
        <taxon>Atherinomorphae</taxon>
        <taxon>Cyprinodontiformes</taxon>
        <taxon>Goodeidae</taxon>
        <taxon>Crenichthys</taxon>
    </lineage>
</organism>
<comment type="caution">
    <text evidence="11">The sequence shown here is derived from an EMBL/GenBank/DDBJ whole genome shotgun (WGS) entry which is preliminary data.</text>
</comment>
<evidence type="ECO:0000256" key="3">
    <source>
        <dbReference type="ARBA" id="ARBA00022525"/>
    </source>
</evidence>
<evidence type="ECO:0000256" key="8">
    <source>
        <dbReference type="SAM" id="MobiDB-lite"/>
    </source>
</evidence>
<evidence type="ECO:0000313" key="11">
    <source>
        <dbReference type="EMBL" id="KAK5599046.1"/>
    </source>
</evidence>
<feature type="domain" description="Peptidase S1" evidence="10">
    <location>
        <begin position="139"/>
        <end position="474"/>
    </location>
</feature>
<protein>
    <recommendedName>
        <fullName evidence="7">Inactive serine protease 35</fullName>
    </recommendedName>
</protein>
<dbReference type="PANTHER" id="PTHR15462:SF17">
    <property type="entry name" value="INACTIVE SERINE PROTEASE 35"/>
    <property type="match status" value="1"/>
</dbReference>
<evidence type="ECO:0000259" key="10">
    <source>
        <dbReference type="PROSITE" id="PS50240"/>
    </source>
</evidence>
<keyword evidence="6" id="KW-0325">Glycoprotein</keyword>
<dbReference type="GO" id="GO:0006508">
    <property type="term" value="P:proteolysis"/>
    <property type="evidence" value="ECO:0007669"/>
    <property type="project" value="InterPro"/>
</dbReference>
<dbReference type="PANTHER" id="PTHR15462">
    <property type="entry name" value="SERINE PROTEASE"/>
    <property type="match status" value="1"/>
</dbReference>
<feature type="region of interest" description="Disordered" evidence="8">
    <location>
        <begin position="210"/>
        <end position="291"/>
    </location>
</feature>
<evidence type="ECO:0000256" key="1">
    <source>
        <dbReference type="ARBA" id="ARBA00004613"/>
    </source>
</evidence>
<comment type="similarity">
    <text evidence="2">Belongs to the peptidase S1 family.</text>
</comment>
<dbReference type="PROSITE" id="PS50240">
    <property type="entry name" value="TRYPSIN_DOM"/>
    <property type="match status" value="1"/>
</dbReference>
<keyword evidence="12" id="KW-1185">Reference proteome</keyword>
<evidence type="ECO:0000256" key="2">
    <source>
        <dbReference type="ARBA" id="ARBA00007664"/>
    </source>
</evidence>
<sequence>MGFLAVCSVMGLKPVMCVLLCVAALTVSGVFCNNEENSSHTWQSLPRLQVTHKAFLNASLFSGWAGDKVEARTNTLCGIDCQSTLPSVKQTEQERILGYETLYEDGTRTHTDVSLQWINKTSGEATARTLVHIRRKRQVYGADGRFVISDSNFITKYPFSTAVRLSTGCSGVLVSPKHVLTAAHCIHDGRDYLESARSLKVGLLQLKPERRGLRRKRGRRQRGGRKQNKIDLRRAEEEGEERNTVGGLKKRREGERRRRRLRKRSDEGEAIAGKKESDRKSTKEQNFSRIRRHVGPGKQTIFRWSQVRHTQIPQGWIHTNTATDSLSLDYDYALLELKRPVKQKHMELGVAPSLLPLARIHFSGYDTDKSLSNGRGDEKVVYRFCSVTKESDDLMYQHCDAQRGAMGAGVYIRLRNKPRDKGGKWNWQRRVIGVFSGHQWVEVGQGEQMDFNVAVRITPHKYAQICHWIHGDSGFCNEV</sequence>
<dbReference type="InterPro" id="IPR001254">
    <property type="entry name" value="Trypsin_dom"/>
</dbReference>
<dbReference type="EMBL" id="JAHHUM010002969">
    <property type="protein sequence ID" value="KAK5599046.1"/>
    <property type="molecule type" value="Genomic_DNA"/>
</dbReference>
<keyword evidence="3" id="KW-0964">Secreted</keyword>
<dbReference type="InterPro" id="IPR018114">
    <property type="entry name" value="TRYPSIN_HIS"/>
</dbReference>